<accession>A0A9W9NNP1</accession>
<dbReference type="PANTHER" id="PTHR45648">
    <property type="entry name" value="GDSL LIPASE/ACYLHYDROLASE FAMILY PROTEIN (AFU_ORTHOLOGUE AFUA_4G14700)"/>
    <property type="match status" value="1"/>
</dbReference>
<name>A0A9W9NNP1_9EURO</name>
<dbReference type="OrthoDB" id="1600564at2759"/>
<dbReference type="GeneID" id="83204462"/>
<keyword evidence="2" id="KW-0732">Signal</keyword>
<dbReference type="InterPro" id="IPR051058">
    <property type="entry name" value="GDSL_Est/Lipase"/>
</dbReference>
<evidence type="ECO:0000256" key="1">
    <source>
        <dbReference type="ARBA" id="ARBA00022801"/>
    </source>
</evidence>
<feature type="chain" id="PRO_5040834150" evidence="2">
    <location>
        <begin position="25"/>
        <end position="305"/>
    </location>
</feature>
<dbReference type="Proteomes" id="UP001150941">
    <property type="component" value="Unassembled WGS sequence"/>
</dbReference>
<dbReference type="GO" id="GO:0016788">
    <property type="term" value="F:hydrolase activity, acting on ester bonds"/>
    <property type="evidence" value="ECO:0007669"/>
    <property type="project" value="InterPro"/>
</dbReference>
<organism evidence="3 4">
    <name type="scientific">Penicillium chermesinum</name>
    <dbReference type="NCBI Taxonomy" id="63820"/>
    <lineage>
        <taxon>Eukaryota</taxon>
        <taxon>Fungi</taxon>
        <taxon>Dikarya</taxon>
        <taxon>Ascomycota</taxon>
        <taxon>Pezizomycotina</taxon>
        <taxon>Eurotiomycetes</taxon>
        <taxon>Eurotiomycetidae</taxon>
        <taxon>Eurotiales</taxon>
        <taxon>Aspergillaceae</taxon>
        <taxon>Penicillium</taxon>
    </lineage>
</organism>
<keyword evidence="1" id="KW-0378">Hydrolase</keyword>
<dbReference type="CDD" id="cd01846">
    <property type="entry name" value="fatty_acyltransferase_like"/>
    <property type="match status" value="1"/>
</dbReference>
<reference evidence="3" key="2">
    <citation type="journal article" date="2023" name="IMA Fungus">
        <title>Comparative genomic study of the Penicillium genus elucidates a diverse pangenome and 15 lateral gene transfer events.</title>
        <authorList>
            <person name="Petersen C."/>
            <person name="Sorensen T."/>
            <person name="Nielsen M.R."/>
            <person name="Sondergaard T.E."/>
            <person name="Sorensen J.L."/>
            <person name="Fitzpatrick D.A."/>
            <person name="Frisvad J.C."/>
            <person name="Nielsen K.L."/>
        </authorList>
    </citation>
    <scope>NUCLEOTIDE SEQUENCE</scope>
    <source>
        <strain evidence="3">IBT 19713</strain>
    </source>
</reference>
<evidence type="ECO:0000313" key="4">
    <source>
        <dbReference type="Proteomes" id="UP001150941"/>
    </source>
</evidence>
<dbReference type="InterPro" id="IPR036514">
    <property type="entry name" value="SGNH_hydro_sf"/>
</dbReference>
<dbReference type="InterPro" id="IPR001087">
    <property type="entry name" value="GDSL"/>
</dbReference>
<feature type="signal peptide" evidence="2">
    <location>
        <begin position="1"/>
        <end position="24"/>
    </location>
</feature>
<protein>
    <submittedName>
        <fullName evidence="3">Uncharacterized protein</fullName>
    </submittedName>
</protein>
<dbReference type="Pfam" id="PF00657">
    <property type="entry name" value="Lipase_GDSL"/>
    <property type="match status" value="1"/>
</dbReference>
<reference evidence="3" key="1">
    <citation type="submission" date="2022-11" db="EMBL/GenBank/DDBJ databases">
        <authorList>
            <person name="Petersen C."/>
        </authorList>
    </citation>
    <scope>NUCLEOTIDE SEQUENCE</scope>
    <source>
        <strain evidence="3">IBT 19713</strain>
    </source>
</reference>
<gene>
    <name evidence="3" type="ORF">N7468_007863</name>
</gene>
<dbReference type="PANTHER" id="PTHR45648:SF22">
    <property type="entry name" value="GDSL LIPASE_ACYLHYDROLASE FAMILY PROTEIN (AFU_ORTHOLOGUE AFUA_4G14700)"/>
    <property type="match status" value="1"/>
</dbReference>
<dbReference type="Gene3D" id="3.40.50.1110">
    <property type="entry name" value="SGNH hydrolase"/>
    <property type="match status" value="1"/>
</dbReference>
<evidence type="ECO:0000313" key="3">
    <source>
        <dbReference type="EMBL" id="KAJ5223321.1"/>
    </source>
</evidence>
<dbReference type="EMBL" id="JAPQKS010000006">
    <property type="protein sequence ID" value="KAJ5223321.1"/>
    <property type="molecule type" value="Genomic_DNA"/>
</dbReference>
<evidence type="ECO:0000256" key="2">
    <source>
        <dbReference type="SAM" id="SignalP"/>
    </source>
</evidence>
<dbReference type="RefSeq" id="XP_058327504.1">
    <property type="nucleotide sequence ID" value="XM_058477159.1"/>
</dbReference>
<sequence length="305" mass="32733">MKYLFSYSAVTALLEASLVLQAAAVAIPLKLEARGFQFENVFAFGDSYTTNGFNDHGPQPKAENVIGNPNFPGETTTGGINWPEFLVTAVRNSPALLYDLAVSGATVDNTFVAASTGVSTFVQQAASFVSTYGPNTAGAGVWTSDNSLFTVWFGINDINAGYKNSNYETLVHTVIKNYFDQVTNLYNSGARHFVFLGVPPIQRTPQFISQGSAAQDAVTNAIAYYNQLVQDGANDFKNAHADAAVSYLDTIPVFDQALNNPTAYGSPDAVCYNSDGTSCLWWNNFHPGQAIDKLVAEAVADLIKG</sequence>
<keyword evidence="4" id="KW-1185">Reference proteome</keyword>
<comment type="caution">
    <text evidence="3">The sequence shown here is derived from an EMBL/GenBank/DDBJ whole genome shotgun (WGS) entry which is preliminary data.</text>
</comment>
<dbReference type="AlphaFoldDB" id="A0A9W9NNP1"/>
<dbReference type="SUPFAM" id="SSF52266">
    <property type="entry name" value="SGNH hydrolase"/>
    <property type="match status" value="1"/>
</dbReference>
<proteinExistence type="predicted"/>